<organism evidence="1 2">
    <name type="scientific">Cercophora scortea</name>
    <dbReference type="NCBI Taxonomy" id="314031"/>
    <lineage>
        <taxon>Eukaryota</taxon>
        <taxon>Fungi</taxon>
        <taxon>Dikarya</taxon>
        <taxon>Ascomycota</taxon>
        <taxon>Pezizomycotina</taxon>
        <taxon>Sordariomycetes</taxon>
        <taxon>Sordariomycetidae</taxon>
        <taxon>Sordariales</taxon>
        <taxon>Lasiosphaeriaceae</taxon>
        <taxon>Cercophora</taxon>
    </lineage>
</organism>
<comment type="caution">
    <text evidence="1">The sequence shown here is derived from an EMBL/GenBank/DDBJ whole genome shotgun (WGS) entry which is preliminary data.</text>
</comment>
<dbReference type="SUPFAM" id="SSF56112">
    <property type="entry name" value="Protein kinase-like (PK-like)"/>
    <property type="match status" value="1"/>
</dbReference>
<evidence type="ECO:0000313" key="2">
    <source>
        <dbReference type="Proteomes" id="UP001286456"/>
    </source>
</evidence>
<dbReference type="AlphaFoldDB" id="A0AAE0I3Z3"/>
<keyword evidence="1" id="KW-0808">Transferase</keyword>
<keyword evidence="1" id="KW-0418">Kinase</keyword>
<dbReference type="Gene3D" id="3.90.1200.10">
    <property type="match status" value="1"/>
</dbReference>
<proteinExistence type="predicted"/>
<reference evidence="1" key="2">
    <citation type="submission" date="2023-06" db="EMBL/GenBank/DDBJ databases">
        <authorList>
            <consortium name="Lawrence Berkeley National Laboratory"/>
            <person name="Haridas S."/>
            <person name="Hensen N."/>
            <person name="Bonometti L."/>
            <person name="Westerberg I."/>
            <person name="Brannstrom I.O."/>
            <person name="Guillou S."/>
            <person name="Cros-Aarteil S."/>
            <person name="Calhoun S."/>
            <person name="Kuo A."/>
            <person name="Mondo S."/>
            <person name="Pangilinan J."/>
            <person name="Riley R."/>
            <person name="Labutti K."/>
            <person name="Andreopoulos B."/>
            <person name="Lipzen A."/>
            <person name="Chen C."/>
            <person name="Yanf M."/>
            <person name="Daum C."/>
            <person name="Ng V."/>
            <person name="Clum A."/>
            <person name="Steindorff A."/>
            <person name="Ohm R."/>
            <person name="Martin F."/>
            <person name="Silar P."/>
            <person name="Natvig D."/>
            <person name="Lalanne C."/>
            <person name="Gautier V."/>
            <person name="Ament-Velasquez S.L."/>
            <person name="Kruys A."/>
            <person name="Hutchinson M.I."/>
            <person name="Powell A.J."/>
            <person name="Barry K."/>
            <person name="Miller A.N."/>
            <person name="Grigoriev I.V."/>
            <person name="Debuchy R."/>
            <person name="Gladieux P."/>
            <person name="Thoren M.H."/>
            <person name="Johannesson H."/>
        </authorList>
    </citation>
    <scope>NUCLEOTIDE SEQUENCE</scope>
    <source>
        <strain evidence="1">SMH4131-1</strain>
    </source>
</reference>
<reference evidence="1" key="1">
    <citation type="journal article" date="2023" name="Mol. Phylogenet. Evol.">
        <title>Genome-scale phylogeny and comparative genomics of the fungal order Sordariales.</title>
        <authorList>
            <person name="Hensen N."/>
            <person name="Bonometti L."/>
            <person name="Westerberg I."/>
            <person name="Brannstrom I.O."/>
            <person name="Guillou S."/>
            <person name="Cros-Aarteil S."/>
            <person name="Calhoun S."/>
            <person name="Haridas S."/>
            <person name="Kuo A."/>
            <person name="Mondo S."/>
            <person name="Pangilinan J."/>
            <person name="Riley R."/>
            <person name="LaButti K."/>
            <person name="Andreopoulos B."/>
            <person name="Lipzen A."/>
            <person name="Chen C."/>
            <person name="Yan M."/>
            <person name="Daum C."/>
            <person name="Ng V."/>
            <person name="Clum A."/>
            <person name="Steindorff A."/>
            <person name="Ohm R.A."/>
            <person name="Martin F."/>
            <person name="Silar P."/>
            <person name="Natvig D.O."/>
            <person name="Lalanne C."/>
            <person name="Gautier V."/>
            <person name="Ament-Velasquez S.L."/>
            <person name="Kruys A."/>
            <person name="Hutchinson M.I."/>
            <person name="Powell A.J."/>
            <person name="Barry K."/>
            <person name="Miller A.N."/>
            <person name="Grigoriev I.V."/>
            <person name="Debuchy R."/>
            <person name="Gladieux P."/>
            <person name="Hiltunen Thoren M."/>
            <person name="Johannesson H."/>
        </authorList>
    </citation>
    <scope>NUCLEOTIDE SEQUENCE</scope>
    <source>
        <strain evidence="1">SMH4131-1</strain>
    </source>
</reference>
<gene>
    <name evidence="1" type="ORF">B0T19DRAFT_297064</name>
</gene>
<dbReference type="InterPro" id="IPR004119">
    <property type="entry name" value="EcKL"/>
</dbReference>
<evidence type="ECO:0000313" key="1">
    <source>
        <dbReference type="EMBL" id="KAK3317742.1"/>
    </source>
</evidence>
<name>A0AAE0I3Z3_9PEZI</name>
<dbReference type="EMBL" id="JAUEPO010000007">
    <property type="protein sequence ID" value="KAK3317742.1"/>
    <property type="molecule type" value="Genomic_DNA"/>
</dbReference>
<keyword evidence="2" id="KW-1185">Reference proteome</keyword>
<sequence length="403" mass="44789">MAPLTQTEREELTNQVSDLLAKTDEFACSSLTELTGGSVNFVFRGVLVKPITERNHPAESCVPSTVSTIIARRSTAFSVLNRGFPIDVSRFVVEETMLQSLDSLSQNFRAPSGRTVRTPRLYMRSLETSTQILEDFADTVDLKSVLVSPNANAVFTPSVATSIGRDLGSWLRAFHVWAGEKARASLVSEISQNDAMKKLKYQVTYDSFIKVLGNFPELLEGNETTLESVKNAATEDFKRIAEEEGDEGWGLIHGDLWSGNVLLPDTILSPETQKPTEPNELFVIDWEMAQFGHRSYDLGQMIGDIYERKHFKGLESAIPAIRGFVDGYGGLSDDMAFRTAIHTGVHLIGWYTRRAPGSPFGCPLEQAAAGMKFGRDLIIKGWERDRSWFESSELACLFGQKKL</sequence>
<protein>
    <submittedName>
        <fullName evidence="1">Kinase-like domain-containing protein</fullName>
    </submittedName>
</protein>
<dbReference type="Gene3D" id="3.30.200.20">
    <property type="entry name" value="Phosphorylase Kinase, domain 1"/>
    <property type="match status" value="1"/>
</dbReference>
<accession>A0AAE0I3Z3</accession>
<dbReference type="GO" id="GO:0016301">
    <property type="term" value="F:kinase activity"/>
    <property type="evidence" value="ECO:0007669"/>
    <property type="project" value="UniProtKB-KW"/>
</dbReference>
<dbReference type="Proteomes" id="UP001286456">
    <property type="component" value="Unassembled WGS sequence"/>
</dbReference>
<dbReference type="InterPro" id="IPR011009">
    <property type="entry name" value="Kinase-like_dom_sf"/>
</dbReference>
<dbReference type="Pfam" id="PF02958">
    <property type="entry name" value="EcKL"/>
    <property type="match status" value="1"/>
</dbReference>